<dbReference type="Pfam" id="PF15842">
    <property type="entry name" value="DUF4718"/>
    <property type="match status" value="1"/>
</dbReference>
<evidence type="ECO:0000256" key="1">
    <source>
        <dbReference type="SAM" id="Phobius"/>
    </source>
</evidence>
<comment type="caution">
    <text evidence="2">The sequence shown here is derived from an EMBL/GenBank/DDBJ whole genome shotgun (WGS) entry which is preliminary data.</text>
</comment>
<keyword evidence="1" id="KW-1133">Transmembrane helix</keyword>
<keyword evidence="3" id="KW-1185">Reference proteome</keyword>
<gene>
    <name evidence="2" type="ORF">mPipKuh1_001747</name>
</gene>
<dbReference type="EMBL" id="JACAGB010000002">
    <property type="protein sequence ID" value="KAF6381344.1"/>
    <property type="molecule type" value="Genomic_DNA"/>
</dbReference>
<keyword evidence="1" id="KW-0812">Transmembrane</keyword>
<dbReference type="Proteomes" id="UP000558488">
    <property type="component" value="Unassembled WGS sequence"/>
</dbReference>
<name>A0A7J8A4L8_PIPKU</name>
<protein>
    <submittedName>
        <fullName evidence="2">Uncharacterized protein</fullName>
    </submittedName>
</protein>
<accession>A0A7J8A4L8</accession>
<dbReference type="AlphaFoldDB" id="A0A7J8A4L8"/>
<organism evidence="2 3">
    <name type="scientific">Pipistrellus kuhlii</name>
    <name type="common">Kuhl's pipistrelle</name>
    <dbReference type="NCBI Taxonomy" id="59472"/>
    <lineage>
        <taxon>Eukaryota</taxon>
        <taxon>Metazoa</taxon>
        <taxon>Chordata</taxon>
        <taxon>Craniata</taxon>
        <taxon>Vertebrata</taxon>
        <taxon>Euteleostomi</taxon>
        <taxon>Mammalia</taxon>
        <taxon>Eutheria</taxon>
        <taxon>Laurasiatheria</taxon>
        <taxon>Chiroptera</taxon>
        <taxon>Yangochiroptera</taxon>
        <taxon>Vespertilionidae</taxon>
        <taxon>Pipistrellus</taxon>
    </lineage>
</organism>
<proteinExistence type="predicted"/>
<dbReference type="InterPro" id="IPR031695">
    <property type="entry name" value="DUF4718"/>
</dbReference>
<evidence type="ECO:0000313" key="3">
    <source>
        <dbReference type="Proteomes" id="UP000558488"/>
    </source>
</evidence>
<feature type="transmembrane region" description="Helical" evidence="1">
    <location>
        <begin position="12"/>
        <end position="37"/>
    </location>
</feature>
<dbReference type="PANTHER" id="PTHR37858:SF1">
    <property type="entry name" value="CHROMOSOME 1 OPEN READING FRAME 185"/>
    <property type="match status" value="1"/>
</dbReference>
<keyword evidence="1" id="KW-0472">Membrane</keyword>
<dbReference type="PANTHER" id="PTHR37858">
    <property type="entry name" value="HYPOTHETICAL PROTEIN LOC689589"/>
    <property type="match status" value="1"/>
</dbReference>
<evidence type="ECO:0000313" key="2">
    <source>
        <dbReference type="EMBL" id="KAF6381344.1"/>
    </source>
</evidence>
<sequence length="193" mass="21798">MASPNGFSNHLTYFLAASAVAFGIGFFALASALWFLICKRREILQNSQFKATDKRCSQRPSEVESKADSQCVFISRNFHTGIFQLQEEQRKKETEHIKESKDHSKDEYCLTTKKIIYDPTETGSTTNSSNASLSLSSDSYYSESIEAAEDWYSDDSLVNRSSAISFLEEALMEKGFPYPSTIPLEEVTEYDTL</sequence>
<reference evidence="2 3" key="1">
    <citation type="journal article" date="2020" name="Nature">
        <title>Six reference-quality genomes reveal evolution of bat adaptations.</title>
        <authorList>
            <person name="Jebb D."/>
            <person name="Huang Z."/>
            <person name="Pippel M."/>
            <person name="Hughes G.M."/>
            <person name="Lavrichenko K."/>
            <person name="Devanna P."/>
            <person name="Winkler S."/>
            <person name="Jermiin L.S."/>
            <person name="Skirmuntt E.C."/>
            <person name="Katzourakis A."/>
            <person name="Burkitt-Gray L."/>
            <person name="Ray D.A."/>
            <person name="Sullivan K.A.M."/>
            <person name="Roscito J.G."/>
            <person name="Kirilenko B.M."/>
            <person name="Davalos L.M."/>
            <person name="Corthals A.P."/>
            <person name="Power M.L."/>
            <person name="Jones G."/>
            <person name="Ransome R.D."/>
            <person name="Dechmann D.K.N."/>
            <person name="Locatelli A.G."/>
            <person name="Puechmaille S.J."/>
            <person name="Fedrigo O."/>
            <person name="Jarvis E.D."/>
            <person name="Hiller M."/>
            <person name="Vernes S.C."/>
            <person name="Myers E.W."/>
            <person name="Teeling E.C."/>
        </authorList>
    </citation>
    <scope>NUCLEOTIDE SEQUENCE [LARGE SCALE GENOMIC DNA]</scope>
    <source>
        <strain evidence="2">MPipKuh1</strain>
        <tissue evidence="2">Flight muscle</tissue>
    </source>
</reference>